<proteinExistence type="predicted"/>
<evidence type="ECO:0000313" key="1">
    <source>
        <dbReference type="EMBL" id="KKL69543.1"/>
    </source>
</evidence>
<dbReference type="AlphaFoldDB" id="A0A0F9E699"/>
<protein>
    <submittedName>
        <fullName evidence="1">Uncharacterized protein</fullName>
    </submittedName>
</protein>
<name>A0A0F9E699_9ZZZZ</name>
<organism evidence="1">
    <name type="scientific">marine sediment metagenome</name>
    <dbReference type="NCBI Taxonomy" id="412755"/>
    <lineage>
        <taxon>unclassified sequences</taxon>
        <taxon>metagenomes</taxon>
        <taxon>ecological metagenomes</taxon>
    </lineage>
</organism>
<accession>A0A0F9E699</accession>
<comment type="caution">
    <text evidence="1">The sequence shown here is derived from an EMBL/GenBank/DDBJ whole genome shotgun (WGS) entry which is preliminary data.</text>
</comment>
<sequence>MRIILDGPNGKRVVEAGLPYKLQPGEKIIGSERSNEIQVEHKKLRQLAEDQGVGVGDLVAKLTKAFGIKPCSACEQRRKILNRLRLNSWKINLDKVE</sequence>
<gene>
    <name evidence="1" type="ORF">LCGC14_2113890</name>
</gene>
<dbReference type="EMBL" id="LAZR01026179">
    <property type="protein sequence ID" value="KKL69543.1"/>
    <property type="molecule type" value="Genomic_DNA"/>
</dbReference>
<reference evidence="1" key="1">
    <citation type="journal article" date="2015" name="Nature">
        <title>Complex archaea that bridge the gap between prokaryotes and eukaryotes.</title>
        <authorList>
            <person name="Spang A."/>
            <person name="Saw J.H."/>
            <person name="Jorgensen S.L."/>
            <person name="Zaremba-Niedzwiedzka K."/>
            <person name="Martijn J."/>
            <person name="Lind A.E."/>
            <person name="van Eijk R."/>
            <person name="Schleper C."/>
            <person name="Guy L."/>
            <person name="Ettema T.J."/>
        </authorList>
    </citation>
    <scope>NUCLEOTIDE SEQUENCE</scope>
</reference>